<dbReference type="InterPro" id="IPR013216">
    <property type="entry name" value="Methyltransf_11"/>
</dbReference>
<dbReference type="InterPro" id="IPR029063">
    <property type="entry name" value="SAM-dependent_MTases_sf"/>
</dbReference>
<proteinExistence type="predicted"/>
<accession>A0A7C3AQQ6</accession>
<evidence type="ECO:0000259" key="1">
    <source>
        <dbReference type="Pfam" id="PF08241"/>
    </source>
</evidence>
<dbReference type="Gene3D" id="3.40.50.150">
    <property type="entry name" value="Vaccinia Virus protein VP39"/>
    <property type="match status" value="1"/>
</dbReference>
<comment type="caution">
    <text evidence="2">The sequence shown here is derived from an EMBL/GenBank/DDBJ whole genome shotgun (WGS) entry which is preliminary data.</text>
</comment>
<dbReference type="EMBL" id="DSID01000739">
    <property type="protein sequence ID" value="HEX71501.1"/>
    <property type="molecule type" value="Genomic_DNA"/>
</dbReference>
<dbReference type="GO" id="GO:0032259">
    <property type="term" value="P:methylation"/>
    <property type="evidence" value="ECO:0007669"/>
    <property type="project" value="UniProtKB-KW"/>
</dbReference>
<dbReference type="GO" id="GO:0008757">
    <property type="term" value="F:S-adenosylmethionine-dependent methyltransferase activity"/>
    <property type="evidence" value="ECO:0007669"/>
    <property type="project" value="InterPro"/>
</dbReference>
<sequence length="296" mass="32794">MATAPALQCYRLERIIRPAEHRGAGSGATVEIKQRVREQFGAAAEAYVRSRSHAFGHDLGRLVEWAAVWPGELALDVATGGGHTGLALARHGARVILLDLTPEMLQAARRNAIASGIAPAGFIAADAEALPLADRCVSLLTCRIAPHHFADPAAFVREVARVLEPGGRFLLIDSLSPADHELDELVNELERRRDPSHVRSYTLEEWCGFLATAGLRVERVEVIYRRHEWDDWTVRSGMSERARDALAAWLLSQERLCRFLDVEVDRASIRSFRDDKVLILARLPHQRSPAGPRSEG</sequence>
<name>A0A7C3AQQ6_9BACT</name>
<dbReference type="Pfam" id="PF08241">
    <property type="entry name" value="Methyltransf_11"/>
    <property type="match status" value="1"/>
</dbReference>
<evidence type="ECO:0000313" key="2">
    <source>
        <dbReference type="EMBL" id="HEX71501.1"/>
    </source>
</evidence>
<dbReference type="SUPFAM" id="SSF53335">
    <property type="entry name" value="S-adenosyl-L-methionine-dependent methyltransferases"/>
    <property type="match status" value="1"/>
</dbReference>
<keyword evidence="2" id="KW-0808">Transferase</keyword>
<reference evidence="2" key="1">
    <citation type="journal article" date="2020" name="mSystems">
        <title>Genome- and Community-Level Interaction Insights into Carbon Utilization and Element Cycling Functions of Hydrothermarchaeota in Hydrothermal Sediment.</title>
        <authorList>
            <person name="Zhou Z."/>
            <person name="Liu Y."/>
            <person name="Xu W."/>
            <person name="Pan J."/>
            <person name="Luo Z.H."/>
            <person name="Li M."/>
        </authorList>
    </citation>
    <scope>NUCLEOTIDE SEQUENCE [LARGE SCALE GENOMIC DNA]</scope>
    <source>
        <strain evidence="2">SpSt-192</strain>
    </source>
</reference>
<dbReference type="AlphaFoldDB" id="A0A7C3AQQ6"/>
<keyword evidence="2" id="KW-0489">Methyltransferase</keyword>
<dbReference type="PANTHER" id="PTHR43591">
    <property type="entry name" value="METHYLTRANSFERASE"/>
    <property type="match status" value="1"/>
</dbReference>
<gene>
    <name evidence="2" type="ORF">ENP13_09725</name>
</gene>
<dbReference type="CDD" id="cd02440">
    <property type="entry name" value="AdoMet_MTases"/>
    <property type="match status" value="1"/>
</dbReference>
<organism evidence="2">
    <name type="scientific">Thermorudis sp</name>
    <dbReference type="NCBI Taxonomy" id="1969470"/>
    <lineage>
        <taxon>Bacteria</taxon>
        <taxon>Pseudomonadati</taxon>
        <taxon>Thermomicrobiota</taxon>
        <taxon>Thermomicrobia</taxon>
        <taxon>Thermomicrobia incertae sedis</taxon>
        <taxon>Thermorudis</taxon>
    </lineage>
</organism>
<protein>
    <submittedName>
        <fullName evidence="2">Methyltransferase domain-containing protein</fullName>
    </submittedName>
</protein>
<feature type="domain" description="Methyltransferase type 11" evidence="1">
    <location>
        <begin position="75"/>
        <end position="170"/>
    </location>
</feature>